<name>A0A284SDJ3_ARMOS</name>
<evidence type="ECO:0000313" key="10">
    <source>
        <dbReference type="Proteomes" id="UP000219338"/>
    </source>
</evidence>
<evidence type="ECO:0000256" key="3">
    <source>
        <dbReference type="ARBA" id="ARBA00022722"/>
    </source>
</evidence>
<keyword evidence="5" id="KW-0378">Hydrolase</keyword>
<evidence type="ECO:0000256" key="1">
    <source>
        <dbReference type="ARBA" id="ARBA00022679"/>
    </source>
</evidence>
<dbReference type="Proteomes" id="UP000219338">
    <property type="component" value="Unassembled WGS sequence"/>
</dbReference>
<accession>A0A284SDJ3</accession>
<dbReference type="SUPFAM" id="SSF56672">
    <property type="entry name" value="DNA/RNA polymerases"/>
    <property type="match status" value="1"/>
</dbReference>
<dbReference type="InterPro" id="IPR043502">
    <property type="entry name" value="DNA/RNA_pol_sf"/>
</dbReference>
<dbReference type="GO" id="GO:0016787">
    <property type="term" value="F:hydrolase activity"/>
    <property type="evidence" value="ECO:0007669"/>
    <property type="project" value="UniProtKB-KW"/>
</dbReference>
<feature type="domain" description="Reverse transcriptase RNase H-like" evidence="8">
    <location>
        <begin position="34"/>
        <end position="108"/>
    </location>
</feature>
<keyword evidence="3" id="KW-0540">Nuclease</keyword>
<evidence type="ECO:0000256" key="7">
    <source>
        <dbReference type="SAM" id="MobiDB-lite"/>
    </source>
</evidence>
<keyword evidence="2" id="KW-0548">Nucleotidyltransferase</keyword>
<dbReference type="AlphaFoldDB" id="A0A284SDJ3"/>
<feature type="compositionally biased region" description="Basic and acidic residues" evidence="7">
    <location>
        <begin position="128"/>
        <end position="153"/>
    </location>
</feature>
<dbReference type="EMBL" id="FUEG01000094">
    <property type="protein sequence ID" value="SJL19060.1"/>
    <property type="molecule type" value="Genomic_DNA"/>
</dbReference>
<keyword evidence="6" id="KW-0695">RNA-directed DNA polymerase</keyword>
<evidence type="ECO:0000313" key="9">
    <source>
        <dbReference type="EMBL" id="SJL19060.1"/>
    </source>
</evidence>
<evidence type="ECO:0000256" key="5">
    <source>
        <dbReference type="ARBA" id="ARBA00022801"/>
    </source>
</evidence>
<protein>
    <recommendedName>
        <fullName evidence="8">Reverse transcriptase RNase H-like domain-containing protein</fullName>
    </recommendedName>
</protein>
<evidence type="ECO:0000259" key="8">
    <source>
        <dbReference type="Pfam" id="PF17917"/>
    </source>
</evidence>
<feature type="region of interest" description="Disordered" evidence="7">
    <location>
        <begin position="126"/>
        <end position="153"/>
    </location>
</feature>
<keyword evidence="10" id="KW-1185">Reference proteome</keyword>
<evidence type="ECO:0000256" key="6">
    <source>
        <dbReference type="ARBA" id="ARBA00022918"/>
    </source>
</evidence>
<dbReference type="OrthoDB" id="3037028at2759"/>
<dbReference type="OMA" id="CAINYEL"/>
<keyword evidence="1" id="KW-0808">Transferase</keyword>
<reference evidence="10" key="1">
    <citation type="journal article" date="2017" name="Nat. Ecol. Evol.">
        <title>Genome expansion and lineage-specific genetic innovations in the forest pathogenic fungi Armillaria.</title>
        <authorList>
            <person name="Sipos G."/>
            <person name="Prasanna A.N."/>
            <person name="Walter M.C."/>
            <person name="O'Connor E."/>
            <person name="Balint B."/>
            <person name="Krizsan K."/>
            <person name="Kiss B."/>
            <person name="Hess J."/>
            <person name="Varga T."/>
            <person name="Slot J."/>
            <person name="Riley R."/>
            <person name="Boka B."/>
            <person name="Rigling D."/>
            <person name="Barry K."/>
            <person name="Lee J."/>
            <person name="Mihaltcheva S."/>
            <person name="LaButti K."/>
            <person name="Lipzen A."/>
            <person name="Waldron R."/>
            <person name="Moloney N.M."/>
            <person name="Sperisen C."/>
            <person name="Kredics L."/>
            <person name="Vagvoelgyi C."/>
            <person name="Patrignani A."/>
            <person name="Fitzpatrick D."/>
            <person name="Nagy I."/>
            <person name="Doyle S."/>
            <person name="Anderson J.B."/>
            <person name="Grigoriev I.V."/>
            <person name="Gueldener U."/>
            <person name="Muensterkoetter M."/>
            <person name="Nagy L.G."/>
        </authorList>
    </citation>
    <scope>NUCLEOTIDE SEQUENCE [LARGE SCALE GENOMIC DNA]</scope>
    <source>
        <strain evidence="10">C18/9</strain>
    </source>
</reference>
<gene>
    <name evidence="9" type="ORF">ARMOST_22667</name>
</gene>
<dbReference type="Pfam" id="PF17917">
    <property type="entry name" value="RT_RNaseH"/>
    <property type="match status" value="1"/>
</dbReference>
<evidence type="ECO:0000256" key="2">
    <source>
        <dbReference type="ARBA" id="ARBA00022695"/>
    </source>
</evidence>
<sequence length="153" mass="17462">MNKLKEAVVTSPAIRPIDLTSKAESMRRILPSAYYVRFGSITMNEREARFSQPKRELYGLLRALKACQYWLIGIRNLVVETDAQYIKGMLSNPGMGPNATINRWIEDILMFHFTLRHVKGSTFPADGLSRRDAQPGDEVHPDLKDYELEDHGP</sequence>
<dbReference type="GO" id="GO:0004519">
    <property type="term" value="F:endonuclease activity"/>
    <property type="evidence" value="ECO:0007669"/>
    <property type="project" value="UniProtKB-KW"/>
</dbReference>
<proteinExistence type="predicted"/>
<organism evidence="9 10">
    <name type="scientific">Armillaria ostoyae</name>
    <name type="common">Armillaria root rot fungus</name>
    <dbReference type="NCBI Taxonomy" id="47428"/>
    <lineage>
        <taxon>Eukaryota</taxon>
        <taxon>Fungi</taxon>
        <taxon>Dikarya</taxon>
        <taxon>Basidiomycota</taxon>
        <taxon>Agaricomycotina</taxon>
        <taxon>Agaricomycetes</taxon>
        <taxon>Agaricomycetidae</taxon>
        <taxon>Agaricales</taxon>
        <taxon>Marasmiineae</taxon>
        <taxon>Physalacriaceae</taxon>
        <taxon>Armillaria</taxon>
    </lineage>
</organism>
<evidence type="ECO:0000256" key="4">
    <source>
        <dbReference type="ARBA" id="ARBA00022759"/>
    </source>
</evidence>
<dbReference type="GO" id="GO:0003964">
    <property type="term" value="F:RNA-directed DNA polymerase activity"/>
    <property type="evidence" value="ECO:0007669"/>
    <property type="project" value="UniProtKB-KW"/>
</dbReference>
<dbReference type="InterPro" id="IPR041373">
    <property type="entry name" value="RT_RNaseH"/>
</dbReference>
<keyword evidence="4" id="KW-0255">Endonuclease</keyword>